<feature type="transmembrane region" description="Helical" evidence="7">
    <location>
        <begin position="126"/>
        <end position="147"/>
    </location>
</feature>
<dbReference type="InterPro" id="IPR011701">
    <property type="entry name" value="MFS"/>
</dbReference>
<dbReference type="InterPro" id="IPR036259">
    <property type="entry name" value="MFS_trans_sf"/>
</dbReference>
<sequence>MASITSANSREGSTAASATPTPTPTPSRSVGRDVVLILTCTIAMLTNTAASSIGIILPVIGVKLGIRVDQLQWLISAFSLSSGCLLLLFGRLADLFGRKKVFLFGTIWLTAFSIGCGFAQNSTALFILRGLQGVGPAAFIPACLGILAHAFPPSRARTIAFASFSAGAPLGGAIGMQLGAVLTQYSDAGWRATFFLFAGLSALCVIGGYYAIDPDQPSTEEDQRVDWIGAFLVTSGLILVVFALAQGPVAPRGWKTGYIIALLIVGVVLIGLFLVWEHRLEHGEQHRPPLMKLSLWTRAKGKFAVIQIIAFLEWASFLSWFFWLVVYYENFRKLSLVHTSIRGLPSTVTGLFCNVFIVIFVSRVDVGILVAFGTGVTGLAALLFAIIDPNATYWSYGFVSAILGVFGADFVFASGTLFVAKVALPHEQSLAGGIFQTLTQLGTSFGVAISTIVFNSVAGSSSTGEDAPLKAYKAAQWACAGMAFFCSLLAILFMRGVGPVGVDERKVASGEGDAESRVSTFQKDEKNVAMNGGGGVS</sequence>
<dbReference type="GO" id="GO:0016020">
    <property type="term" value="C:membrane"/>
    <property type="evidence" value="ECO:0007669"/>
    <property type="project" value="UniProtKB-SubCell"/>
</dbReference>
<dbReference type="EMBL" id="JAWWNJ010000133">
    <property type="protein sequence ID" value="KAK6985006.1"/>
    <property type="molecule type" value="Genomic_DNA"/>
</dbReference>
<feature type="transmembrane region" description="Helical" evidence="7">
    <location>
        <begin position="159"/>
        <end position="180"/>
    </location>
</feature>
<keyword evidence="3 7" id="KW-0812">Transmembrane</keyword>
<feature type="transmembrane region" description="Helical" evidence="7">
    <location>
        <begin position="224"/>
        <end position="245"/>
    </location>
</feature>
<feature type="transmembrane region" description="Helical" evidence="7">
    <location>
        <begin position="101"/>
        <end position="120"/>
    </location>
</feature>
<accession>A0AAV9ZLB6</accession>
<evidence type="ECO:0000313" key="10">
    <source>
        <dbReference type="Proteomes" id="UP001362999"/>
    </source>
</evidence>
<dbReference type="Pfam" id="PF07690">
    <property type="entry name" value="MFS_1"/>
    <property type="match status" value="1"/>
</dbReference>
<dbReference type="Proteomes" id="UP001362999">
    <property type="component" value="Unassembled WGS sequence"/>
</dbReference>
<name>A0AAV9ZLB6_9AGAR</name>
<dbReference type="AlphaFoldDB" id="A0AAV9ZLB6"/>
<protein>
    <submittedName>
        <fullName evidence="9">MFS general substrate transporter</fullName>
    </submittedName>
</protein>
<evidence type="ECO:0000256" key="4">
    <source>
        <dbReference type="ARBA" id="ARBA00022989"/>
    </source>
</evidence>
<feature type="compositionally biased region" description="Polar residues" evidence="6">
    <location>
        <begin position="1"/>
        <end position="12"/>
    </location>
</feature>
<keyword evidence="5 7" id="KW-0472">Membrane</keyword>
<feature type="transmembrane region" description="Helical" evidence="7">
    <location>
        <begin position="257"/>
        <end position="276"/>
    </location>
</feature>
<dbReference type="PROSITE" id="PS50850">
    <property type="entry name" value="MFS"/>
    <property type="match status" value="1"/>
</dbReference>
<comment type="caution">
    <text evidence="9">The sequence shown here is derived from an EMBL/GenBank/DDBJ whole genome shotgun (WGS) entry which is preliminary data.</text>
</comment>
<feature type="transmembrane region" description="Helical" evidence="7">
    <location>
        <begin position="430"/>
        <end position="454"/>
    </location>
</feature>
<evidence type="ECO:0000256" key="5">
    <source>
        <dbReference type="ARBA" id="ARBA00023136"/>
    </source>
</evidence>
<gene>
    <name evidence="9" type="ORF">R3P38DRAFT_3102559</name>
</gene>
<evidence type="ECO:0000256" key="7">
    <source>
        <dbReference type="SAM" id="Phobius"/>
    </source>
</evidence>
<feature type="transmembrane region" description="Helical" evidence="7">
    <location>
        <begin position="343"/>
        <end position="361"/>
    </location>
</feature>
<evidence type="ECO:0000256" key="2">
    <source>
        <dbReference type="ARBA" id="ARBA00022448"/>
    </source>
</evidence>
<keyword evidence="4 7" id="KW-1133">Transmembrane helix</keyword>
<dbReference type="PANTHER" id="PTHR42718:SF9">
    <property type="entry name" value="MAJOR FACILITATOR SUPERFAMILY MULTIDRUG TRANSPORTER MFSC"/>
    <property type="match status" value="1"/>
</dbReference>
<evidence type="ECO:0000256" key="3">
    <source>
        <dbReference type="ARBA" id="ARBA00022692"/>
    </source>
</evidence>
<proteinExistence type="predicted"/>
<feature type="transmembrane region" description="Helical" evidence="7">
    <location>
        <begin position="192"/>
        <end position="212"/>
    </location>
</feature>
<dbReference type="GO" id="GO:0022857">
    <property type="term" value="F:transmembrane transporter activity"/>
    <property type="evidence" value="ECO:0007669"/>
    <property type="project" value="InterPro"/>
</dbReference>
<dbReference type="Gene3D" id="1.20.1250.20">
    <property type="entry name" value="MFS general substrate transporter like domains"/>
    <property type="match status" value="2"/>
</dbReference>
<feature type="domain" description="Major facilitator superfamily (MFS) profile" evidence="8">
    <location>
        <begin position="35"/>
        <end position="498"/>
    </location>
</feature>
<dbReference type="SUPFAM" id="SSF103473">
    <property type="entry name" value="MFS general substrate transporter"/>
    <property type="match status" value="2"/>
</dbReference>
<organism evidence="9 10">
    <name type="scientific">Favolaschia claudopus</name>
    <dbReference type="NCBI Taxonomy" id="2862362"/>
    <lineage>
        <taxon>Eukaryota</taxon>
        <taxon>Fungi</taxon>
        <taxon>Dikarya</taxon>
        <taxon>Basidiomycota</taxon>
        <taxon>Agaricomycotina</taxon>
        <taxon>Agaricomycetes</taxon>
        <taxon>Agaricomycetidae</taxon>
        <taxon>Agaricales</taxon>
        <taxon>Marasmiineae</taxon>
        <taxon>Mycenaceae</taxon>
        <taxon>Favolaschia</taxon>
    </lineage>
</organism>
<feature type="transmembrane region" description="Helical" evidence="7">
    <location>
        <begin position="368"/>
        <end position="387"/>
    </location>
</feature>
<comment type="subcellular location">
    <subcellularLocation>
        <location evidence="1">Membrane</location>
        <topology evidence="1">Multi-pass membrane protein</topology>
    </subcellularLocation>
</comment>
<feature type="transmembrane region" description="Helical" evidence="7">
    <location>
        <begin position="303"/>
        <end position="323"/>
    </location>
</feature>
<reference evidence="9 10" key="1">
    <citation type="journal article" date="2024" name="J Genomics">
        <title>Draft genome sequencing and assembly of Favolaschia claudopus CIRM-BRFM 2984 isolated from oak limbs.</title>
        <authorList>
            <person name="Navarro D."/>
            <person name="Drula E."/>
            <person name="Chaduli D."/>
            <person name="Cazenave R."/>
            <person name="Ahrendt S."/>
            <person name="Wang J."/>
            <person name="Lipzen A."/>
            <person name="Daum C."/>
            <person name="Barry K."/>
            <person name="Grigoriev I.V."/>
            <person name="Favel A."/>
            <person name="Rosso M.N."/>
            <person name="Martin F."/>
        </authorList>
    </citation>
    <scope>NUCLEOTIDE SEQUENCE [LARGE SCALE GENOMIC DNA]</scope>
    <source>
        <strain evidence="9 10">CIRM-BRFM 2984</strain>
    </source>
</reference>
<evidence type="ECO:0000313" key="9">
    <source>
        <dbReference type="EMBL" id="KAK6985006.1"/>
    </source>
</evidence>
<feature type="region of interest" description="Disordered" evidence="6">
    <location>
        <begin position="1"/>
        <end position="29"/>
    </location>
</feature>
<keyword evidence="10" id="KW-1185">Reference proteome</keyword>
<evidence type="ECO:0000259" key="8">
    <source>
        <dbReference type="PROSITE" id="PS50850"/>
    </source>
</evidence>
<feature type="transmembrane region" description="Helical" evidence="7">
    <location>
        <begin position="393"/>
        <end position="418"/>
    </location>
</feature>
<feature type="transmembrane region" description="Helical" evidence="7">
    <location>
        <begin position="34"/>
        <end position="59"/>
    </location>
</feature>
<feature type="region of interest" description="Disordered" evidence="6">
    <location>
        <begin position="508"/>
        <end position="537"/>
    </location>
</feature>
<feature type="transmembrane region" description="Helical" evidence="7">
    <location>
        <begin position="71"/>
        <end position="89"/>
    </location>
</feature>
<dbReference type="PANTHER" id="PTHR42718">
    <property type="entry name" value="MAJOR FACILITATOR SUPERFAMILY MULTIDRUG TRANSPORTER MFSC"/>
    <property type="match status" value="1"/>
</dbReference>
<dbReference type="InterPro" id="IPR020846">
    <property type="entry name" value="MFS_dom"/>
</dbReference>
<keyword evidence="2" id="KW-0813">Transport</keyword>
<evidence type="ECO:0000256" key="1">
    <source>
        <dbReference type="ARBA" id="ARBA00004141"/>
    </source>
</evidence>
<evidence type="ECO:0000256" key="6">
    <source>
        <dbReference type="SAM" id="MobiDB-lite"/>
    </source>
</evidence>
<feature type="transmembrane region" description="Helical" evidence="7">
    <location>
        <begin position="474"/>
        <end position="497"/>
    </location>
</feature>